<evidence type="ECO:0000313" key="4">
    <source>
        <dbReference type="Proteomes" id="UP001177744"/>
    </source>
</evidence>
<feature type="compositionally biased region" description="Basic and acidic residues" evidence="1">
    <location>
        <begin position="179"/>
        <end position="188"/>
    </location>
</feature>
<keyword evidence="4" id="KW-1185">Reference proteome</keyword>
<sequence length="305" mass="34457">MAQWGQQMADGDHDLNCRDQSPEDQNSEEQIFYEFIFRLFKENKVEIASAITKPFPFLMGLRDRGFIPEPMYNRFQEACRNLVPMERVAYNILSELEKKFDITILNALFSTVNLKAYPDLLEICRSFQNVLHREFHCQAIDGEETTEMLNCQQSCEQGEALPGARISEHLSDGQQMSIKQEDSSHDLSRSIQTQEMTNESTQGSQQVDASGISILSEENCKACCVTCDGEEPQEALSSPQRHEPGKKGEIGSSGLQFPVSTKLSKGLVEVILKRYQNCFQSMGRNSSPTLGTSELRCILDMTTLR</sequence>
<protein>
    <recommendedName>
        <fullName evidence="2">HSR domain-containing protein</fullName>
    </recommendedName>
</protein>
<feature type="compositionally biased region" description="Basic and acidic residues" evidence="1">
    <location>
        <begin position="10"/>
        <end position="21"/>
    </location>
</feature>
<dbReference type="PANTHER" id="PTHR46386:SF8">
    <property type="entry name" value="NUCLEAR BODY PROTEIN SP140"/>
    <property type="match status" value="1"/>
</dbReference>
<dbReference type="PANTHER" id="PTHR46386">
    <property type="entry name" value="NUCLEAR BODY PROTEIN SP140"/>
    <property type="match status" value="1"/>
</dbReference>
<proteinExistence type="predicted"/>
<evidence type="ECO:0000259" key="2">
    <source>
        <dbReference type="PROSITE" id="PS51414"/>
    </source>
</evidence>
<dbReference type="AlphaFoldDB" id="A0AA40HSY8"/>
<reference evidence="3" key="1">
    <citation type="submission" date="2023-06" db="EMBL/GenBank/DDBJ databases">
        <title>Reference genome for the Northern bat (Eptesicus nilssonii), a most northern bat species.</title>
        <authorList>
            <person name="Laine V.N."/>
            <person name="Pulliainen A.T."/>
            <person name="Lilley T.M."/>
        </authorList>
    </citation>
    <scope>NUCLEOTIDE SEQUENCE</scope>
    <source>
        <strain evidence="3">BLF_Eptnil</strain>
        <tissue evidence="3">Kidney</tissue>
    </source>
</reference>
<feature type="region of interest" description="Disordered" evidence="1">
    <location>
        <begin position="234"/>
        <end position="255"/>
    </location>
</feature>
<feature type="compositionally biased region" description="Basic and acidic residues" evidence="1">
    <location>
        <begin position="240"/>
        <end position="249"/>
    </location>
</feature>
<accession>A0AA40HSY8</accession>
<feature type="region of interest" description="Disordered" evidence="1">
    <location>
        <begin position="170"/>
        <end position="208"/>
    </location>
</feature>
<evidence type="ECO:0000313" key="3">
    <source>
        <dbReference type="EMBL" id="KAK1336712.1"/>
    </source>
</evidence>
<feature type="region of interest" description="Disordered" evidence="1">
    <location>
        <begin position="1"/>
        <end position="26"/>
    </location>
</feature>
<name>A0AA40HSY8_CNENI</name>
<dbReference type="Proteomes" id="UP001177744">
    <property type="component" value="Unassembled WGS sequence"/>
</dbReference>
<gene>
    <name evidence="3" type="ORF">QTO34_002747</name>
</gene>
<organism evidence="3 4">
    <name type="scientific">Cnephaeus nilssonii</name>
    <name type="common">Northern bat</name>
    <name type="synonym">Eptesicus nilssonii</name>
    <dbReference type="NCBI Taxonomy" id="3371016"/>
    <lineage>
        <taxon>Eukaryota</taxon>
        <taxon>Metazoa</taxon>
        <taxon>Chordata</taxon>
        <taxon>Craniata</taxon>
        <taxon>Vertebrata</taxon>
        <taxon>Euteleostomi</taxon>
        <taxon>Mammalia</taxon>
        <taxon>Eutheria</taxon>
        <taxon>Laurasiatheria</taxon>
        <taxon>Chiroptera</taxon>
        <taxon>Yangochiroptera</taxon>
        <taxon>Vespertilionidae</taxon>
        <taxon>Cnephaeus</taxon>
    </lineage>
</organism>
<dbReference type="EMBL" id="JAULJE010000012">
    <property type="protein sequence ID" value="KAK1336712.1"/>
    <property type="molecule type" value="Genomic_DNA"/>
</dbReference>
<dbReference type="PROSITE" id="PS51414">
    <property type="entry name" value="HSR"/>
    <property type="match status" value="1"/>
</dbReference>
<dbReference type="Pfam" id="PF03172">
    <property type="entry name" value="HSR"/>
    <property type="match status" value="1"/>
</dbReference>
<dbReference type="InterPro" id="IPR043563">
    <property type="entry name" value="Sp110/Sp140/Sp140L-like"/>
</dbReference>
<dbReference type="GO" id="GO:0000981">
    <property type="term" value="F:DNA-binding transcription factor activity, RNA polymerase II-specific"/>
    <property type="evidence" value="ECO:0007669"/>
    <property type="project" value="TreeGrafter"/>
</dbReference>
<evidence type="ECO:0000256" key="1">
    <source>
        <dbReference type="SAM" id="MobiDB-lite"/>
    </source>
</evidence>
<feature type="compositionally biased region" description="Polar residues" evidence="1">
    <location>
        <begin position="189"/>
        <end position="208"/>
    </location>
</feature>
<dbReference type="GO" id="GO:0005634">
    <property type="term" value="C:nucleus"/>
    <property type="evidence" value="ECO:0007669"/>
    <property type="project" value="InterPro"/>
</dbReference>
<comment type="caution">
    <text evidence="3">The sequence shown here is derived from an EMBL/GenBank/DDBJ whole genome shotgun (WGS) entry which is preliminary data.</text>
</comment>
<dbReference type="InterPro" id="IPR004865">
    <property type="entry name" value="HSR_dom"/>
</dbReference>
<feature type="domain" description="HSR" evidence="2">
    <location>
        <begin position="16"/>
        <end position="132"/>
    </location>
</feature>